<evidence type="ECO:0000313" key="1">
    <source>
        <dbReference type="EMBL" id="KAB1199905.1"/>
    </source>
</evidence>
<evidence type="ECO:0000313" key="2">
    <source>
        <dbReference type="Proteomes" id="UP000516437"/>
    </source>
</evidence>
<comment type="caution">
    <text evidence="1">The sequence shown here is derived from an EMBL/GenBank/DDBJ whole genome shotgun (WGS) entry which is preliminary data.</text>
</comment>
<dbReference type="AlphaFoldDB" id="A0A6A1UHJ7"/>
<dbReference type="Proteomes" id="UP000516437">
    <property type="component" value="Unassembled WGS sequence"/>
</dbReference>
<protein>
    <submittedName>
        <fullName evidence="1">Uncharacterized protein</fullName>
    </submittedName>
</protein>
<name>A0A6A1UHJ7_9ROSI</name>
<gene>
    <name evidence="1" type="ORF">CJ030_MR0G009071</name>
</gene>
<accession>A0A6A1UHJ7</accession>
<proteinExistence type="predicted"/>
<dbReference type="PANTHER" id="PTHR38390">
    <property type="entry name" value="OS01G0103900 PROTEIN"/>
    <property type="match status" value="1"/>
</dbReference>
<sequence length="574" mass="64664">MVQVCFVLDLRSLAPALLRDVKLSLLQLANFYAISPSLSSLRTSDSLRDRIGLCYILKNRISSCDELKIAYSPGENFNLRDFHYAVNHLPTDAFLLGINDSSALCLPGDLKLPTILTDQVLFSWGVGKDIARKVRVLSSFFPEDVDFAMRKSLMDAADKCVSFEFLFFEQKSGHLSNTQENINNFRRCISDLDNCSYQTYLPVIIHLKSKSRCNSIRHPGNSVKVGENTILLLPSLDSSMKFQQIASPIEFNVAERINLGSLSEGSVVGDSYVVIPSACYDIEAATDDIDWLDLNTRLFQGLCRVLHLLGQGLVCSSNRNIETMREAAFHCYYFLQPSDNGPMLLRRLAGSEEVSWVPDLNCSIHSPVSKEIQNSILSSLLKIELKDYDPLLHERGFHQKLNLLVKESLQFRSIPPKFKEVAFELKLSQPEASAGILQSNSGPDIGHVEEELIDLTVEEDKTSADVTEEWEQLVIKKVPNLHSPIFISEHELDQSDLLPSKRNRQLDRETSRILERLELPRQLKTEAVITSSGMVDACNPTKKPHIPVHSINARDRGLTGKLMTPNFKRPKRKH</sequence>
<dbReference type="OrthoDB" id="1906673at2759"/>
<organism evidence="1 2">
    <name type="scientific">Morella rubra</name>
    <name type="common">Chinese bayberry</name>
    <dbReference type="NCBI Taxonomy" id="262757"/>
    <lineage>
        <taxon>Eukaryota</taxon>
        <taxon>Viridiplantae</taxon>
        <taxon>Streptophyta</taxon>
        <taxon>Embryophyta</taxon>
        <taxon>Tracheophyta</taxon>
        <taxon>Spermatophyta</taxon>
        <taxon>Magnoliopsida</taxon>
        <taxon>eudicotyledons</taxon>
        <taxon>Gunneridae</taxon>
        <taxon>Pentapetalae</taxon>
        <taxon>rosids</taxon>
        <taxon>fabids</taxon>
        <taxon>Fagales</taxon>
        <taxon>Myricaceae</taxon>
        <taxon>Morella</taxon>
    </lineage>
</organism>
<reference evidence="1 2" key="1">
    <citation type="journal article" date="2019" name="Plant Biotechnol. J.">
        <title>The red bayberry genome and genetic basis of sex determination.</title>
        <authorList>
            <person name="Jia H.M."/>
            <person name="Jia H.J."/>
            <person name="Cai Q.L."/>
            <person name="Wang Y."/>
            <person name="Zhao H.B."/>
            <person name="Yang W.F."/>
            <person name="Wang G.Y."/>
            <person name="Li Y.H."/>
            <person name="Zhan D.L."/>
            <person name="Shen Y.T."/>
            <person name="Niu Q.F."/>
            <person name="Chang L."/>
            <person name="Qiu J."/>
            <person name="Zhao L."/>
            <person name="Xie H.B."/>
            <person name="Fu W.Y."/>
            <person name="Jin J."/>
            <person name="Li X.W."/>
            <person name="Jiao Y."/>
            <person name="Zhou C.C."/>
            <person name="Tu T."/>
            <person name="Chai C.Y."/>
            <person name="Gao J.L."/>
            <person name="Fan L.J."/>
            <person name="van de Weg E."/>
            <person name="Wang J.Y."/>
            <person name="Gao Z.S."/>
        </authorList>
    </citation>
    <scope>NUCLEOTIDE SEQUENCE [LARGE SCALE GENOMIC DNA]</scope>
    <source>
        <tissue evidence="1">Leaves</tissue>
    </source>
</reference>
<keyword evidence="2" id="KW-1185">Reference proteome</keyword>
<dbReference type="PANTHER" id="PTHR38390:SF2">
    <property type="entry name" value="OS01G0103900 PROTEIN"/>
    <property type="match status" value="1"/>
</dbReference>
<dbReference type="EMBL" id="RXIC02000396">
    <property type="protein sequence ID" value="KAB1199905.1"/>
    <property type="molecule type" value="Genomic_DNA"/>
</dbReference>